<dbReference type="EMBL" id="KK198754">
    <property type="protein sequence ID" value="KCW83479.1"/>
    <property type="molecule type" value="Genomic_DNA"/>
</dbReference>
<dbReference type="Gramene" id="KCW83479">
    <property type="protein sequence ID" value="KCW83479"/>
    <property type="gene ID" value="EUGRSUZ_B00391"/>
</dbReference>
<organism evidence="1">
    <name type="scientific">Eucalyptus grandis</name>
    <name type="common">Flooded gum</name>
    <dbReference type="NCBI Taxonomy" id="71139"/>
    <lineage>
        <taxon>Eukaryota</taxon>
        <taxon>Viridiplantae</taxon>
        <taxon>Streptophyta</taxon>
        <taxon>Embryophyta</taxon>
        <taxon>Tracheophyta</taxon>
        <taxon>Spermatophyta</taxon>
        <taxon>Magnoliopsida</taxon>
        <taxon>eudicotyledons</taxon>
        <taxon>Gunneridae</taxon>
        <taxon>Pentapetalae</taxon>
        <taxon>rosids</taxon>
        <taxon>malvids</taxon>
        <taxon>Myrtales</taxon>
        <taxon>Myrtaceae</taxon>
        <taxon>Myrtoideae</taxon>
        <taxon>Eucalypteae</taxon>
        <taxon>Eucalyptus</taxon>
    </lineage>
</organism>
<sequence>MGLNLVELHEGIKWTRQEMKFRGRSLHSLFNPGIRFVVYSQCKPARFPSPVVGDQIMTPEAQFSYPFPQE</sequence>
<protein>
    <submittedName>
        <fullName evidence="1">Uncharacterized protein</fullName>
    </submittedName>
</protein>
<dbReference type="AlphaFoldDB" id="A0A059CZ55"/>
<reference evidence="1" key="1">
    <citation type="submission" date="2013-07" db="EMBL/GenBank/DDBJ databases">
        <title>The genome of Eucalyptus grandis.</title>
        <authorList>
            <person name="Schmutz J."/>
            <person name="Hayes R."/>
            <person name="Myburg A."/>
            <person name="Tuskan G."/>
            <person name="Grattapaglia D."/>
            <person name="Rokhsar D.S."/>
        </authorList>
    </citation>
    <scope>NUCLEOTIDE SEQUENCE</scope>
    <source>
        <tissue evidence="1">Leaf extractions</tissue>
    </source>
</reference>
<dbReference type="InParanoid" id="A0A059CZ55"/>
<accession>A0A059CZ55</accession>
<name>A0A059CZ55_EUCGR</name>
<evidence type="ECO:0000313" key="1">
    <source>
        <dbReference type="EMBL" id="KCW83479.1"/>
    </source>
</evidence>
<gene>
    <name evidence="1" type="ORF">EUGRSUZ_B00391</name>
</gene>
<proteinExistence type="predicted"/>